<organism evidence="10">
    <name type="scientific">Lotharella globosa</name>
    <dbReference type="NCBI Taxonomy" id="91324"/>
    <lineage>
        <taxon>Eukaryota</taxon>
        <taxon>Sar</taxon>
        <taxon>Rhizaria</taxon>
        <taxon>Cercozoa</taxon>
        <taxon>Chlorarachniophyceae</taxon>
        <taxon>Lotharella</taxon>
    </lineage>
</organism>
<dbReference type="Gene3D" id="1.25.40.10">
    <property type="entry name" value="Tetratricopeptide repeat domain"/>
    <property type="match status" value="2"/>
</dbReference>
<dbReference type="GO" id="GO:0008270">
    <property type="term" value="F:zinc ion binding"/>
    <property type="evidence" value="ECO:0007669"/>
    <property type="project" value="UniProtKB-KW"/>
</dbReference>
<dbReference type="GO" id="GO:0060271">
    <property type="term" value="P:cilium assembly"/>
    <property type="evidence" value="ECO:0007669"/>
    <property type="project" value="TreeGrafter"/>
</dbReference>
<dbReference type="GO" id="GO:0061512">
    <property type="term" value="P:protein localization to cilium"/>
    <property type="evidence" value="ECO:0007669"/>
    <property type="project" value="TreeGrafter"/>
</dbReference>
<evidence type="ECO:0000259" key="9">
    <source>
        <dbReference type="PROSITE" id="PS50199"/>
    </source>
</evidence>
<keyword evidence="3 7" id="KW-0863">Zinc-finger</keyword>
<comment type="similarity">
    <text evidence="6">Belongs to the BBS4 family.</text>
</comment>
<evidence type="ECO:0000313" key="10">
    <source>
        <dbReference type="EMBL" id="CAE0678936.1"/>
    </source>
</evidence>
<feature type="repeat" description="TPR" evidence="8">
    <location>
        <begin position="245"/>
        <end position="278"/>
    </location>
</feature>
<gene>
    <name evidence="10" type="ORF">LGLO00237_LOCUS30718</name>
</gene>
<dbReference type="Gene3D" id="2.30.30.380">
    <property type="entry name" value="Zn-finger domain of Sec23/24"/>
    <property type="match status" value="2"/>
</dbReference>
<dbReference type="SUPFAM" id="SSF48452">
    <property type="entry name" value="TPR-like"/>
    <property type="match status" value="1"/>
</dbReference>
<dbReference type="AlphaFoldDB" id="A0A7S3ZC92"/>
<evidence type="ECO:0000256" key="5">
    <source>
        <dbReference type="ARBA" id="ARBA00022833"/>
    </source>
</evidence>
<dbReference type="PANTHER" id="PTHR44186:SF1">
    <property type="entry name" value="BARDET-BIEDL SYNDROME 4 PROTEIN"/>
    <property type="match status" value="1"/>
</dbReference>
<accession>A0A7S3ZC92</accession>
<keyword evidence="5" id="KW-0862">Zinc</keyword>
<dbReference type="Pfam" id="PF13424">
    <property type="entry name" value="TPR_12"/>
    <property type="match status" value="1"/>
</dbReference>
<sequence>MSSWSCPRCTLDNSITTKVCNACGTQRPVISDTKPAGGSDSWQCSTCTYMNQGRSNCQMCGTLRITKHMSTEETRISMMKAKALQISQYIASQEQARQKMEKKVSTGEVNWLINRLYVRKEFTACLTKIEDQIKKCGGAKGSCEFALYVKGLILRHMGKIEDSLQLFRLVTTINPQNIRNIKQVARSLYLLGKKQAALDIYNDALTIDENDWEVYHNQGLCHMHLKDYEKAREAFEAANTIQPHDSTFMQLGKIYVMQNKYEEAVGIYEEALENSPENPSLLTTLGLLFLRMGQNYKAFKHLRTALALDPKNVKGILASGSIIQVR</sequence>
<name>A0A7S3ZC92_9EUKA</name>
<proteinExistence type="inferred from homology"/>
<evidence type="ECO:0000256" key="3">
    <source>
        <dbReference type="ARBA" id="ARBA00022771"/>
    </source>
</evidence>
<dbReference type="PROSITE" id="PS50005">
    <property type="entry name" value="TPR"/>
    <property type="match status" value="2"/>
</dbReference>
<dbReference type="InterPro" id="IPR036443">
    <property type="entry name" value="Znf_RanBP2_sf"/>
</dbReference>
<keyword evidence="2" id="KW-0677">Repeat</keyword>
<reference evidence="10" key="1">
    <citation type="submission" date="2021-01" db="EMBL/GenBank/DDBJ databases">
        <authorList>
            <person name="Corre E."/>
            <person name="Pelletier E."/>
            <person name="Niang G."/>
            <person name="Scheremetjew M."/>
            <person name="Finn R."/>
            <person name="Kale V."/>
            <person name="Holt S."/>
            <person name="Cochrane G."/>
            <person name="Meng A."/>
            <person name="Brown T."/>
            <person name="Cohen L."/>
        </authorList>
    </citation>
    <scope>NUCLEOTIDE SEQUENCE</scope>
    <source>
        <strain evidence="10">CCCM811</strain>
    </source>
</reference>
<evidence type="ECO:0000256" key="7">
    <source>
        <dbReference type="PROSITE-ProRule" id="PRU00322"/>
    </source>
</evidence>
<dbReference type="InterPro" id="IPR019734">
    <property type="entry name" value="TPR_rpt"/>
</dbReference>
<dbReference type="SMART" id="SM00547">
    <property type="entry name" value="ZnF_RBZ"/>
    <property type="match status" value="2"/>
</dbReference>
<dbReference type="SUPFAM" id="SSF90209">
    <property type="entry name" value="Ran binding protein zinc finger-like"/>
    <property type="match status" value="2"/>
</dbReference>
<dbReference type="PROSITE" id="PS01358">
    <property type="entry name" value="ZF_RANBP2_1"/>
    <property type="match status" value="1"/>
</dbReference>
<evidence type="ECO:0000256" key="4">
    <source>
        <dbReference type="ARBA" id="ARBA00022803"/>
    </source>
</evidence>
<keyword evidence="1" id="KW-0479">Metal-binding</keyword>
<evidence type="ECO:0000256" key="1">
    <source>
        <dbReference type="ARBA" id="ARBA00022723"/>
    </source>
</evidence>
<dbReference type="GO" id="GO:0036064">
    <property type="term" value="C:ciliary basal body"/>
    <property type="evidence" value="ECO:0007669"/>
    <property type="project" value="TreeGrafter"/>
</dbReference>
<dbReference type="InterPro" id="IPR011990">
    <property type="entry name" value="TPR-like_helical_dom_sf"/>
</dbReference>
<feature type="repeat" description="TPR" evidence="8">
    <location>
        <begin position="279"/>
        <end position="312"/>
    </location>
</feature>
<dbReference type="PROSITE" id="PS50199">
    <property type="entry name" value="ZF_RANBP2_2"/>
    <property type="match status" value="1"/>
</dbReference>
<dbReference type="Pfam" id="PF13181">
    <property type="entry name" value="TPR_8"/>
    <property type="match status" value="2"/>
</dbReference>
<dbReference type="SMART" id="SM00028">
    <property type="entry name" value="TPR"/>
    <property type="match status" value="5"/>
</dbReference>
<dbReference type="Pfam" id="PF00641">
    <property type="entry name" value="Zn_ribbon_RanBP"/>
    <property type="match status" value="2"/>
</dbReference>
<evidence type="ECO:0000256" key="2">
    <source>
        <dbReference type="ARBA" id="ARBA00022737"/>
    </source>
</evidence>
<dbReference type="EMBL" id="HBIV01043757">
    <property type="protein sequence ID" value="CAE0678936.1"/>
    <property type="molecule type" value="Transcribed_RNA"/>
</dbReference>
<dbReference type="PROSITE" id="PS50293">
    <property type="entry name" value="TPR_REGION"/>
    <property type="match status" value="1"/>
</dbReference>
<feature type="domain" description="RanBP2-type" evidence="9">
    <location>
        <begin position="1"/>
        <end position="29"/>
    </location>
</feature>
<evidence type="ECO:0000256" key="8">
    <source>
        <dbReference type="PROSITE-ProRule" id="PRU00339"/>
    </source>
</evidence>
<protein>
    <recommendedName>
        <fullName evidence="9">RanBP2-type domain-containing protein</fullName>
    </recommendedName>
</protein>
<evidence type="ECO:0000256" key="6">
    <source>
        <dbReference type="ARBA" id="ARBA00023778"/>
    </source>
</evidence>
<dbReference type="PANTHER" id="PTHR44186">
    <property type="match status" value="1"/>
</dbReference>
<dbReference type="InterPro" id="IPR001876">
    <property type="entry name" value="Znf_RanBP2"/>
</dbReference>
<keyword evidence="4 8" id="KW-0802">TPR repeat</keyword>